<protein>
    <submittedName>
        <fullName evidence="2">FkbM family methyltransferase</fullName>
    </submittedName>
</protein>
<dbReference type="EMBL" id="WNBM01000002">
    <property type="protein sequence ID" value="MTT75612.1"/>
    <property type="molecule type" value="Genomic_DNA"/>
</dbReference>
<dbReference type="GO" id="GO:0032259">
    <property type="term" value="P:methylation"/>
    <property type="evidence" value="ECO:0007669"/>
    <property type="project" value="UniProtKB-KW"/>
</dbReference>
<accession>A0A7X2XFI0</accession>
<evidence type="ECO:0000313" key="2">
    <source>
        <dbReference type="EMBL" id="MTT75612.1"/>
    </source>
</evidence>
<dbReference type="PANTHER" id="PTHR34203">
    <property type="entry name" value="METHYLTRANSFERASE, FKBM FAMILY PROTEIN"/>
    <property type="match status" value="1"/>
</dbReference>
<keyword evidence="4" id="KW-1185">Reference proteome</keyword>
<comment type="caution">
    <text evidence="2">The sequence shown here is derived from an EMBL/GenBank/DDBJ whole genome shotgun (WGS) entry which is preliminary data.</text>
</comment>
<dbReference type="Proteomes" id="UP000484547">
    <property type="component" value="Unassembled WGS sequence"/>
</dbReference>
<dbReference type="InterPro" id="IPR029063">
    <property type="entry name" value="SAM-dependent_MTases_sf"/>
</dbReference>
<proteinExistence type="predicted"/>
<name>A0A7X2XFI0_9FIRM</name>
<dbReference type="EMBL" id="WNBW01000002">
    <property type="protein sequence ID" value="MTU03674.1"/>
    <property type="molecule type" value="Genomic_DNA"/>
</dbReference>
<dbReference type="Gene3D" id="3.40.50.150">
    <property type="entry name" value="Vaccinia Virus protein VP39"/>
    <property type="match status" value="1"/>
</dbReference>
<reference evidence="4 5" key="1">
    <citation type="journal article" date="2019" name="Nat. Med.">
        <title>A library of human gut bacterial isolates paired with longitudinal multiomics data enables mechanistic microbiome research.</title>
        <authorList>
            <person name="Poyet M."/>
            <person name="Groussin M."/>
            <person name="Gibbons S.M."/>
            <person name="Avila-Pacheco J."/>
            <person name="Jiang X."/>
            <person name="Kearney S.M."/>
            <person name="Perrotta A.R."/>
            <person name="Berdy B."/>
            <person name="Zhao S."/>
            <person name="Lieberman T.D."/>
            <person name="Swanson P.K."/>
            <person name="Smith M."/>
            <person name="Roesemann S."/>
            <person name="Alexander J.E."/>
            <person name="Rich S.A."/>
            <person name="Livny J."/>
            <person name="Vlamakis H."/>
            <person name="Clish C."/>
            <person name="Bullock K."/>
            <person name="Deik A."/>
            <person name="Scott J."/>
            <person name="Pierce K.A."/>
            <person name="Xavier R.J."/>
            <person name="Alm E.J."/>
        </authorList>
    </citation>
    <scope>NUCLEOTIDE SEQUENCE [LARGE SCALE GENOMIC DNA]</scope>
    <source>
        <strain evidence="2 5">BIOML-A13</strain>
        <strain evidence="3 4">BIOML-A3</strain>
    </source>
</reference>
<dbReference type="InterPro" id="IPR052514">
    <property type="entry name" value="SAM-dependent_MTase"/>
</dbReference>
<feature type="domain" description="Methyltransferase FkbM" evidence="1">
    <location>
        <begin position="56"/>
        <end position="208"/>
    </location>
</feature>
<dbReference type="Pfam" id="PF05050">
    <property type="entry name" value="Methyltransf_21"/>
    <property type="match status" value="1"/>
</dbReference>
<evidence type="ECO:0000313" key="5">
    <source>
        <dbReference type="Proteomes" id="UP000484547"/>
    </source>
</evidence>
<dbReference type="Proteomes" id="UP000443070">
    <property type="component" value="Unassembled WGS sequence"/>
</dbReference>
<dbReference type="AlphaFoldDB" id="A0A7X2XFI0"/>
<gene>
    <name evidence="2" type="ORF">GMD11_04925</name>
    <name evidence="3" type="ORF">GMD18_04570</name>
</gene>
<evidence type="ECO:0000259" key="1">
    <source>
        <dbReference type="Pfam" id="PF05050"/>
    </source>
</evidence>
<keyword evidence="2" id="KW-0489">Methyltransferase</keyword>
<organism evidence="2 5">
    <name type="scientific">Phascolarctobacterium faecium</name>
    <dbReference type="NCBI Taxonomy" id="33025"/>
    <lineage>
        <taxon>Bacteria</taxon>
        <taxon>Bacillati</taxon>
        <taxon>Bacillota</taxon>
        <taxon>Negativicutes</taxon>
        <taxon>Acidaminococcales</taxon>
        <taxon>Acidaminococcaceae</taxon>
        <taxon>Phascolarctobacterium</taxon>
    </lineage>
</organism>
<dbReference type="OrthoDB" id="5329963at2"/>
<evidence type="ECO:0000313" key="3">
    <source>
        <dbReference type="EMBL" id="MTU03674.1"/>
    </source>
</evidence>
<sequence>MPEKFNIVRQCRHGLMVFNRHDQFIGKALKVYGEYSEGEYDVFSQVVKPGDTVIEAGANLGAHTLGLAQLAGPNGRVYAFEPQRLMFQTLLGNAALNSLTNIYGFQKALSNAPGKLLVPMQDCEKEVNWGGLALGSCSEGEEVEVITIDSLKLSACDFIKVDVEGMELPVLQGAAENLRKYRPILYVENDRSEKSQELVEWIKQQGYDLYWHKPTMYNPNNYEGVKENIFTIKQQTGKGWIESNYISLNMLCLPIEAGIAMEGFEKVQ</sequence>
<dbReference type="NCBIfam" id="TIGR01444">
    <property type="entry name" value="fkbM_fam"/>
    <property type="match status" value="1"/>
</dbReference>
<keyword evidence="2" id="KW-0808">Transferase</keyword>
<dbReference type="GO" id="GO:0008168">
    <property type="term" value="F:methyltransferase activity"/>
    <property type="evidence" value="ECO:0007669"/>
    <property type="project" value="UniProtKB-KW"/>
</dbReference>
<dbReference type="SUPFAM" id="SSF53335">
    <property type="entry name" value="S-adenosyl-L-methionine-dependent methyltransferases"/>
    <property type="match status" value="1"/>
</dbReference>
<dbReference type="InterPro" id="IPR006342">
    <property type="entry name" value="FkbM_mtfrase"/>
</dbReference>
<dbReference type="RefSeq" id="WP_155163794.1">
    <property type="nucleotide sequence ID" value="NZ_DBFJLO010000061.1"/>
</dbReference>
<evidence type="ECO:0000313" key="4">
    <source>
        <dbReference type="Proteomes" id="UP000443070"/>
    </source>
</evidence>
<dbReference type="PANTHER" id="PTHR34203:SF15">
    <property type="entry name" value="SLL1173 PROTEIN"/>
    <property type="match status" value="1"/>
</dbReference>